<evidence type="ECO:0000313" key="3">
    <source>
        <dbReference type="Proteomes" id="UP000001940"/>
    </source>
</evidence>
<name>O62132_CAEEL</name>
<evidence type="ECO:0000313" key="2">
    <source>
        <dbReference type="EMBL" id="CAB05172.2"/>
    </source>
</evidence>
<dbReference type="HOGENOM" id="CLU_693048_0_0_1"/>
<dbReference type="AlphaFoldDB" id="O62132"/>
<dbReference type="GeneID" id="178373"/>
<gene>
    <name evidence="2" type="ORF">CELE_F02H6.3</name>
    <name evidence="2 4 5" type="ORF">F02H6.3</name>
</gene>
<dbReference type="WormBase" id="F02H6.3a">
    <property type="protein sequence ID" value="CE43643"/>
    <property type="gene ID" value="WBGene00008536"/>
</dbReference>
<dbReference type="AGR" id="WB:WBGene00008536"/>
<dbReference type="EMBL" id="BX284604">
    <property type="protein sequence ID" value="CDR32707.1"/>
    <property type="molecule type" value="Genomic_DNA"/>
</dbReference>
<keyword evidence="3" id="KW-1185">Reference proteome</keyword>
<keyword evidence="6" id="KW-1267">Proteomics identification</keyword>
<sequence>MDVADLIDFSTEIDNPPNNGGERVQDHVQQREVVVVQQDLYGDDQEIAGNRQNEKAITEEDETLEEHEGFADTLGTLHGEPIKWKKMDPEQILEMLFKIIEEDQIPRTIKLFSPNILTALATTIPDTVKSFVQQDGQIVKLPQLIRLRQICKRMVDSNEEEKIILKEEGNVRDEILLFINAKDQDRRLPQNVVSEIQTMYCKLSTCTSRRETLILQEQDDRKNLLRVGFKIYNEYYEVHKNVQQEDLLDSEQQRKLDHETEVIRFWVELTRSMHIKGLSRIDEYEHKLKVRDEPHFRSKVEKAMKTGGYVGKTQPRDETLYERRYSKEFQEKADLVMEQQRVDHSRLRHVLIESEKIVKICLFQYAAIVKQSQIDGCIKFHEITTILDQMMYFNYPEP</sequence>
<dbReference type="Proteomes" id="UP000001940">
    <property type="component" value="Chromosome IV"/>
</dbReference>
<dbReference type="DIP" id="DIP-24806N"/>
<dbReference type="CTD" id="178373"/>
<reference evidence="2 3" key="1">
    <citation type="journal article" date="1998" name="Science">
        <title>Genome sequence of the nematode C. elegans: a platform for investigating biology.</title>
        <authorList>
            <consortium name="The C. elegans sequencing consortium"/>
            <person name="Sulson J.E."/>
            <person name="Waterston R."/>
        </authorList>
    </citation>
    <scope>NUCLEOTIDE SEQUENCE [LARGE SCALE GENOMIC DNA]</scope>
    <source>
        <strain evidence="2 3">Bristol N2</strain>
    </source>
</reference>
<dbReference type="WormBase" id="F02H6.3c">
    <property type="protein sequence ID" value="CE43643"/>
    <property type="gene ID" value="WBGene00008536"/>
</dbReference>
<dbReference type="EMBL" id="BX284604">
    <property type="protein sequence ID" value="CAB05172.2"/>
    <property type="molecule type" value="Genomic_DNA"/>
</dbReference>
<accession>O62132</accession>
<proteinExistence type="evidence at protein level"/>
<dbReference type="PANTHER" id="PTHR37978:SF1">
    <property type="entry name" value="DUF4200 DOMAIN-CONTAINING PROTEIN-RELATED"/>
    <property type="match status" value="1"/>
</dbReference>
<evidence type="ECO:0000256" key="1">
    <source>
        <dbReference type="SAM" id="MobiDB-lite"/>
    </source>
</evidence>
<dbReference type="KEGG" id="cel:CELE_F02H6.3"/>
<dbReference type="RefSeq" id="NP_502726.2">
    <property type="nucleotide sequence ID" value="NM_070325.2"/>
</dbReference>
<dbReference type="PeptideAtlas" id="O62132"/>
<dbReference type="Bgee" id="WBGene00008536">
    <property type="expression patterns" value="Expressed in embryo and 3 other cell types or tissues"/>
</dbReference>
<dbReference type="PaxDb" id="6239-F02H6.3a.2"/>
<reference evidence="2" key="2">
    <citation type="submission" date="2003-03" db="EMBL/GenBank/DDBJ databases">
        <authorList>
            <person name="Sulson J.E."/>
            <person name="Waterston R."/>
        </authorList>
    </citation>
    <scope>NUCLEOTIDE SEQUENCE</scope>
    <source>
        <strain evidence="2">Bristol N2</strain>
    </source>
</reference>
<evidence type="ECO:0007829" key="6">
    <source>
        <dbReference type="PeptideAtlas" id="O62132"/>
    </source>
</evidence>
<dbReference type="SMR" id="O62132"/>
<evidence type="ECO:0000313" key="4">
    <source>
        <dbReference type="WormBase" id="F02H6.3a"/>
    </source>
</evidence>
<evidence type="ECO:0000313" key="5">
    <source>
        <dbReference type="WormBase" id="F02H6.3c"/>
    </source>
</evidence>
<dbReference type="UCSC" id="F02H6.3b">
    <property type="organism name" value="c. elegans"/>
</dbReference>
<organism evidence="2 3">
    <name type="scientific">Caenorhabditis elegans</name>
    <dbReference type="NCBI Taxonomy" id="6239"/>
    <lineage>
        <taxon>Eukaryota</taxon>
        <taxon>Metazoa</taxon>
        <taxon>Ecdysozoa</taxon>
        <taxon>Nematoda</taxon>
        <taxon>Chromadorea</taxon>
        <taxon>Rhabditida</taxon>
        <taxon>Rhabditina</taxon>
        <taxon>Rhabditomorpha</taxon>
        <taxon>Rhabditoidea</taxon>
        <taxon>Rhabditidae</taxon>
        <taxon>Peloderinae</taxon>
        <taxon>Caenorhabditis</taxon>
    </lineage>
</organism>
<dbReference type="ExpressionAtlas" id="O62132">
    <property type="expression patterns" value="baseline and differential"/>
</dbReference>
<dbReference type="RefSeq" id="NP_001293940.1">
    <property type="nucleotide sequence ID" value="NM_001307011.1"/>
</dbReference>
<reference evidence="2" key="3">
    <citation type="submission" date="2024-10" db="EMBL/GenBank/DDBJ databases">
        <authorList>
            <consortium name="WormBase Consortium"/>
            <person name="WormBase"/>
        </authorList>
    </citation>
    <scope>NUCLEOTIDE SEQUENCE</scope>
    <source>
        <strain evidence="2">Bristol N2</strain>
    </source>
</reference>
<dbReference type="PANTHER" id="PTHR37978">
    <property type="entry name" value="PROTEIN CBG22381-RELATED"/>
    <property type="match status" value="1"/>
</dbReference>
<feature type="region of interest" description="Disordered" evidence="1">
    <location>
        <begin position="1"/>
        <end position="23"/>
    </location>
</feature>
<protein>
    <submittedName>
        <fullName evidence="2">Dynein regulatory complex protein 10</fullName>
    </submittedName>
</protein>
<dbReference type="STRING" id="6239.F02H6.3a.2"/>